<evidence type="ECO:0000256" key="11">
    <source>
        <dbReference type="ARBA" id="ARBA00023136"/>
    </source>
</evidence>
<dbReference type="Pfam" id="PF00430">
    <property type="entry name" value="ATP-synt_B"/>
    <property type="match status" value="1"/>
</dbReference>
<dbReference type="AlphaFoldDB" id="A0A6N2MWW5"/>
<dbReference type="InterPro" id="IPR002146">
    <property type="entry name" value="ATP_synth_b/b'su_bac/chlpt"/>
</dbReference>
<evidence type="ECO:0000313" key="15">
    <source>
        <dbReference type="EMBL" id="VFU59016.1"/>
    </source>
</evidence>
<dbReference type="GO" id="GO:0003899">
    <property type="term" value="F:DNA-directed RNA polymerase activity"/>
    <property type="evidence" value="ECO:0007669"/>
    <property type="project" value="UniProtKB-EC"/>
</dbReference>
<gene>
    <name evidence="15" type="ORF">SVIM_LOCUS432408</name>
</gene>
<evidence type="ECO:0000256" key="8">
    <source>
        <dbReference type="ARBA" id="ARBA00022833"/>
    </source>
</evidence>
<dbReference type="CDD" id="cd06503">
    <property type="entry name" value="ATP-synt_Fo_b"/>
    <property type="match status" value="1"/>
</dbReference>
<evidence type="ECO:0000256" key="1">
    <source>
        <dbReference type="ARBA" id="ARBA00004167"/>
    </source>
</evidence>
<evidence type="ECO:0000256" key="5">
    <source>
        <dbReference type="ARBA" id="ARBA00022547"/>
    </source>
</evidence>
<dbReference type="HAMAP" id="MF_00291_B">
    <property type="entry name" value="Ribosomal_uS2_B"/>
    <property type="match status" value="1"/>
</dbReference>
<dbReference type="InterPro" id="IPR005706">
    <property type="entry name" value="Ribosomal_uS2_bac/mit/plastid"/>
</dbReference>
<dbReference type="Pfam" id="PF04998">
    <property type="entry name" value="RNA_pol_Rpb1_5"/>
    <property type="match status" value="1"/>
</dbReference>
<dbReference type="GO" id="GO:0015078">
    <property type="term" value="F:proton transmembrane transporter activity"/>
    <property type="evidence" value="ECO:0007669"/>
    <property type="project" value="InterPro"/>
</dbReference>
<keyword evidence="11" id="KW-0472">Membrane</keyword>
<dbReference type="GO" id="GO:0006412">
    <property type="term" value="P:translation"/>
    <property type="evidence" value="ECO:0007669"/>
    <property type="project" value="InterPro"/>
</dbReference>
<evidence type="ECO:0000256" key="7">
    <source>
        <dbReference type="ARBA" id="ARBA00022781"/>
    </source>
</evidence>
<comment type="similarity">
    <text evidence="2">Belongs to the universal ribosomal protein uS2 family.</text>
</comment>
<evidence type="ECO:0000256" key="10">
    <source>
        <dbReference type="ARBA" id="ARBA00023065"/>
    </source>
</evidence>
<evidence type="ECO:0000256" key="4">
    <source>
        <dbReference type="ARBA" id="ARBA00022448"/>
    </source>
</evidence>
<dbReference type="Pfam" id="PF00318">
    <property type="entry name" value="Ribosomal_S2"/>
    <property type="match status" value="1"/>
</dbReference>
<dbReference type="CDD" id="cd01425">
    <property type="entry name" value="RPS2"/>
    <property type="match status" value="1"/>
</dbReference>
<evidence type="ECO:0000259" key="14">
    <source>
        <dbReference type="Pfam" id="PF04998"/>
    </source>
</evidence>
<dbReference type="GO" id="GO:0015935">
    <property type="term" value="C:small ribosomal subunit"/>
    <property type="evidence" value="ECO:0007669"/>
    <property type="project" value="InterPro"/>
</dbReference>
<evidence type="ECO:0000256" key="6">
    <source>
        <dbReference type="ARBA" id="ARBA00022692"/>
    </source>
</evidence>
<dbReference type="InterPro" id="IPR023591">
    <property type="entry name" value="Ribosomal_uS2_flav_dom_sf"/>
</dbReference>
<dbReference type="Gene3D" id="1.10.1790.20">
    <property type="match status" value="1"/>
</dbReference>
<keyword evidence="13" id="KW-0175">Coiled coil</keyword>
<sequence length="436" mass="50040">MDENGRIVNHDPYSNNVLNPFKLNWYFLHHNYHHNYCEETFTTINLGQSNCSWPLWEILYEGDTLVTFIYEKSRSGDITQGLPKVEQVLEVRSIDSISINLEKRVENWNECITRIIQKVYRSQGVQIHNRHIEIIVRQITSKVLVSEDGMSNVFSPGELIGLLRAERAMRALEEAICYRTVFLGITRASLSTQSFISEASFQETARVLAKAALRGRIDWLKGLKENVVLGGMIPQEEYMALQECITLGIPTICLIDTNCDPDLTDISIPANDDAIASIRLILNKLVFAICEGRDRMKNITDSFVSLGHWSSAGSFGFNTDILATNPINLSVVLDNRKQRILNTIRNSEELREGAIEQLEKARARLRKVEIEADQFRVNGYSEIEREKLNLINSTYKTLEQLENYKNETIHFEQQRAINQVRQRVSNKLTRSSRDLE</sequence>
<keyword evidence="5" id="KW-0138">CF(0)</keyword>
<dbReference type="SUPFAM" id="SSF64484">
    <property type="entry name" value="beta and beta-prime subunits of DNA dependent RNA-polymerase"/>
    <property type="match status" value="1"/>
</dbReference>
<feature type="domain" description="RNA polymerase Rpb1" evidence="14">
    <location>
        <begin position="105"/>
        <end position="191"/>
    </location>
</feature>
<dbReference type="InterPro" id="IPR001865">
    <property type="entry name" value="Ribosomal_uS2"/>
</dbReference>
<organism evidence="15">
    <name type="scientific">Salix viminalis</name>
    <name type="common">Common osier</name>
    <name type="synonym">Basket willow</name>
    <dbReference type="NCBI Taxonomy" id="40686"/>
    <lineage>
        <taxon>Eukaryota</taxon>
        <taxon>Viridiplantae</taxon>
        <taxon>Streptophyta</taxon>
        <taxon>Embryophyta</taxon>
        <taxon>Tracheophyta</taxon>
        <taxon>Spermatophyta</taxon>
        <taxon>Magnoliopsida</taxon>
        <taxon>eudicotyledons</taxon>
        <taxon>Gunneridae</taxon>
        <taxon>Pentapetalae</taxon>
        <taxon>rosids</taxon>
        <taxon>fabids</taxon>
        <taxon>Malpighiales</taxon>
        <taxon>Salicaceae</taxon>
        <taxon>Saliceae</taxon>
        <taxon>Salix</taxon>
    </lineage>
</organism>
<dbReference type="InterPro" id="IPR007081">
    <property type="entry name" value="RNA_pol_Rpb1_5"/>
</dbReference>
<accession>A0A6N2MWW5</accession>
<evidence type="ECO:0000256" key="12">
    <source>
        <dbReference type="ARBA" id="ARBA00025198"/>
    </source>
</evidence>
<dbReference type="GO" id="GO:0003735">
    <property type="term" value="F:structural constituent of ribosome"/>
    <property type="evidence" value="ECO:0007669"/>
    <property type="project" value="InterPro"/>
</dbReference>
<dbReference type="EC" id="2.7.7.6" evidence="3"/>
<evidence type="ECO:0000256" key="3">
    <source>
        <dbReference type="ARBA" id="ARBA00012418"/>
    </source>
</evidence>
<name>A0A6N2MWW5_SALVM</name>
<dbReference type="GO" id="GO:0006351">
    <property type="term" value="P:DNA-templated transcription"/>
    <property type="evidence" value="ECO:0007669"/>
    <property type="project" value="InterPro"/>
</dbReference>
<keyword evidence="9" id="KW-1133">Transmembrane helix</keyword>
<dbReference type="SUPFAM" id="SSF52313">
    <property type="entry name" value="Ribosomal protein S2"/>
    <property type="match status" value="1"/>
</dbReference>
<dbReference type="CDD" id="cd02655">
    <property type="entry name" value="RNAP_beta'_C"/>
    <property type="match status" value="1"/>
</dbReference>
<keyword evidence="4" id="KW-0813">Transport</keyword>
<proteinExistence type="inferred from homology"/>
<dbReference type="GO" id="GO:0015986">
    <property type="term" value="P:proton motive force-driven ATP synthesis"/>
    <property type="evidence" value="ECO:0007669"/>
    <property type="project" value="InterPro"/>
</dbReference>
<evidence type="ECO:0000256" key="13">
    <source>
        <dbReference type="SAM" id="Coils"/>
    </source>
</evidence>
<comment type="function">
    <text evidence="12">F(1)F(0) ATP synthase produces ATP from ADP in the presence of a proton or sodium gradient. F-type ATPases consist of two structural domains, F(1) containing the extramembraneous catalytic core and F(0) containing the membrane proton channel, linked together by a central stalk and a peripheral stalk. During catalysis, ATP synthesis in the catalytic domain of F(1) is coupled via a rotary mechanism of the central stalk subunits to proton translocation.</text>
</comment>
<reference evidence="15" key="1">
    <citation type="submission" date="2019-03" db="EMBL/GenBank/DDBJ databases">
        <authorList>
            <person name="Mank J."/>
            <person name="Almeida P."/>
        </authorList>
    </citation>
    <scope>NUCLEOTIDE SEQUENCE</scope>
    <source>
        <strain evidence="15">78183</strain>
    </source>
</reference>
<dbReference type="GO" id="GO:0003677">
    <property type="term" value="F:DNA binding"/>
    <property type="evidence" value="ECO:0007669"/>
    <property type="project" value="InterPro"/>
</dbReference>
<comment type="subcellular location">
    <subcellularLocation>
        <location evidence="1">Membrane</location>
        <topology evidence="1">Single-pass membrane protein</topology>
    </subcellularLocation>
</comment>
<dbReference type="PRINTS" id="PR00395">
    <property type="entry name" value="RIBOSOMALS2"/>
</dbReference>
<dbReference type="PANTHER" id="PTHR48443">
    <property type="entry name" value="DNA-DIRECTED RNA POLYMERASE SUBUNIT BETA"/>
    <property type="match status" value="1"/>
</dbReference>
<keyword evidence="7" id="KW-0375">Hydrogen ion transport</keyword>
<keyword evidence="8" id="KW-0862">Zinc</keyword>
<dbReference type="PANTHER" id="PTHR48443:SF2">
    <property type="entry name" value="DNA-DIRECTED RNA POLYMERASE SUBUNIT BETA"/>
    <property type="match status" value="1"/>
</dbReference>
<evidence type="ECO:0000256" key="2">
    <source>
        <dbReference type="ARBA" id="ARBA00006242"/>
    </source>
</evidence>
<dbReference type="EMBL" id="CAADRP010002011">
    <property type="protein sequence ID" value="VFU59016.1"/>
    <property type="molecule type" value="Genomic_DNA"/>
</dbReference>
<keyword evidence="6" id="KW-0812">Transmembrane</keyword>
<feature type="coiled-coil region" evidence="13">
    <location>
        <begin position="344"/>
        <end position="378"/>
    </location>
</feature>
<protein>
    <recommendedName>
        <fullName evidence="3">DNA-directed RNA polymerase</fullName>
        <ecNumber evidence="3">2.7.7.6</ecNumber>
    </recommendedName>
</protein>
<evidence type="ECO:0000256" key="9">
    <source>
        <dbReference type="ARBA" id="ARBA00022989"/>
    </source>
</evidence>
<dbReference type="GO" id="GO:0045259">
    <property type="term" value="C:proton-transporting ATP synthase complex"/>
    <property type="evidence" value="ECO:0007669"/>
    <property type="project" value="UniProtKB-KW"/>
</dbReference>
<keyword evidence="10" id="KW-0406">Ion transport</keyword>
<dbReference type="Gene3D" id="3.40.50.10490">
    <property type="entry name" value="Glucose-6-phosphate isomerase like protein, domain 1"/>
    <property type="match status" value="1"/>
</dbReference>